<gene>
    <name evidence="1" type="ORF">FM069_04985</name>
</gene>
<dbReference type="Proteomes" id="UP000315235">
    <property type="component" value="Unassembled WGS sequence"/>
</dbReference>
<dbReference type="AlphaFoldDB" id="A0A553H212"/>
<protein>
    <submittedName>
        <fullName evidence="1">Transporter substrate-binding domain-containing protein</fullName>
    </submittedName>
</protein>
<proteinExistence type="predicted"/>
<accession>A0A553H212</accession>
<dbReference type="EMBL" id="VJOY01000003">
    <property type="protein sequence ID" value="TRX75794.1"/>
    <property type="molecule type" value="Genomic_DNA"/>
</dbReference>
<reference evidence="1 2" key="1">
    <citation type="submission" date="2019-07" db="EMBL/GenBank/DDBJ databases">
        <title>Pseudomonas mangiferae sp. nov., isolated from bark of mango tree in Thailand.</title>
        <authorList>
            <person name="Srisuk N."/>
            <person name="Anurat P."/>
        </authorList>
    </citation>
    <scope>NUCLEOTIDE SEQUENCE [LARGE SCALE GENOMIC DNA]</scope>
    <source>
        <strain evidence="1 2">DMKU_BBB3-04</strain>
    </source>
</reference>
<dbReference type="Gene3D" id="3.40.190.10">
    <property type="entry name" value="Periplasmic binding protein-like II"/>
    <property type="match status" value="2"/>
</dbReference>
<evidence type="ECO:0000313" key="2">
    <source>
        <dbReference type="Proteomes" id="UP000315235"/>
    </source>
</evidence>
<organism evidence="1 2">
    <name type="scientific">Pseudomonas mangiferae</name>
    <dbReference type="NCBI Taxonomy" id="2593654"/>
    <lineage>
        <taxon>Bacteria</taxon>
        <taxon>Pseudomonadati</taxon>
        <taxon>Pseudomonadota</taxon>
        <taxon>Gammaproteobacteria</taxon>
        <taxon>Pseudomonadales</taxon>
        <taxon>Pseudomonadaceae</taxon>
        <taxon>Pseudomonas</taxon>
    </lineage>
</organism>
<dbReference type="RefSeq" id="WP_143487186.1">
    <property type="nucleotide sequence ID" value="NZ_VJOY01000003.1"/>
</dbReference>
<sequence>MSRPLQGLLGTLFLGLFLSLPAVAGQEVHIGAAHFPPYVVKPEQEDASGLLPQLIEALNGAQQDYRFVMVPTAISRRFRDFQQGRIDLALFENPGWGWDGIDGARIDMGLEDAEIYVARARDDRDEAYFEELKSKRLALYSGYHYGFANFNSDPAYLAQEFNAISTYSHDSNLMMVMRDRVDVALVTRSYFGAYLEAHPEQREHFLPSRRVDQKYRHFALLRPQAPIDEKAFAALLDQLRDNGELERIFSRYQIEVKPVVRDRSVAGNVRH</sequence>
<dbReference type="OrthoDB" id="8747607at2"/>
<name>A0A553H212_9PSED</name>
<evidence type="ECO:0000313" key="1">
    <source>
        <dbReference type="EMBL" id="TRX75794.1"/>
    </source>
</evidence>
<keyword evidence="2" id="KW-1185">Reference proteome</keyword>
<dbReference type="SUPFAM" id="SSF53850">
    <property type="entry name" value="Periplasmic binding protein-like II"/>
    <property type="match status" value="1"/>
</dbReference>
<comment type="caution">
    <text evidence="1">The sequence shown here is derived from an EMBL/GenBank/DDBJ whole genome shotgun (WGS) entry which is preliminary data.</text>
</comment>